<sequence>GYRPQDFQPQAENYAGYEAIRNRIFCSGRGRVALMMGGVIARLARDVVSPQAVCCGPTKTVSVDGQCIWDGHPSSPAYWDDALTVGEIDIICGIYEVATG</sequence>
<keyword evidence="2" id="KW-1185">Reference proteome</keyword>
<gene>
    <name evidence="1" type="ORF">B0H17DRAFT_920139</name>
</gene>
<dbReference type="Proteomes" id="UP001221757">
    <property type="component" value="Unassembled WGS sequence"/>
</dbReference>
<evidence type="ECO:0000313" key="1">
    <source>
        <dbReference type="EMBL" id="KAJ7705580.1"/>
    </source>
</evidence>
<reference evidence="1" key="1">
    <citation type="submission" date="2023-03" db="EMBL/GenBank/DDBJ databases">
        <title>Massive genome expansion in bonnet fungi (Mycena s.s.) driven by repeated elements and novel gene families across ecological guilds.</title>
        <authorList>
            <consortium name="Lawrence Berkeley National Laboratory"/>
            <person name="Harder C.B."/>
            <person name="Miyauchi S."/>
            <person name="Viragh M."/>
            <person name="Kuo A."/>
            <person name="Thoen E."/>
            <person name="Andreopoulos B."/>
            <person name="Lu D."/>
            <person name="Skrede I."/>
            <person name="Drula E."/>
            <person name="Henrissat B."/>
            <person name="Morin E."/>
            <person name="Kohler A."/>
            <person name="Barry K."/>
            <person name="LaButti K."/>
            <person name="Morin E."/>
            <person name="Salamov A."/>
            <person name="Lipzen A."/>
            <person name="Mereny Z."/>
            <person name="Hegedus B."/>
            <person name="Baldrian P."/>
            <person name="Stursova M."/>
            <person name="Weitz H."/>
            <person name="Taylor A."/>
            <person name="Grigoriev I.V."/>
            <person name="Nagy L.G."/>
            <person name="Martin F."/>
            <person name="Kauserud H."/>
        </authorList>
    </citation>
    <scope>NUCLEOTIDE SEQUENCE</scope>
    <source>
        <strain evidence="1">CBHHK067</strain>
    </source>
</reference>
<dbReference type="EMBL" id="JARKIE010000008">
    <property type="protein sequence ID" value="KAJ7705580.1"/>
    <property type="molecule type" value="Genomic_DNA"/>
</dbReference>
<proteinExistence type="predicted"/>
<name>A0AAD7GUI6_MYCRO</name>
<accession>A0AAD7GUI6</accession>
<feature type="non-terminal residue" evidence="1">
    <location>
        <position position="1"/>
    </location>
</feature>
<protein>
    <submittedName>
        <fullName evidence="1">Uncharacterized protein</fullName>
    </submittedName>
</protein>
<dbReference type="AlphaFoldDB" id="A0AAD7GUI6"/>
<evidence type="ECO:0000313" key="2">
    <source>
        <dbReference type="Proteomes" id="UP001221757"/>
    </source>
</evidence>
<comment type="caution">
    <text evidence="1">The sequence shown here is derived from an EMBL/GenBank/DDBJ whole genome shotgun (WGS) entry which is preliminary data.</text>
</comment>
<organism evidence="1 2">
    <name type="scientific">Mycena rosella</name>
    <name type="common">Pink bonnet</name>
    <name type="synonym">Agaricus rosellus</name>
    <dbReference type="NCBI Taxonomy" id="1033263"/>
    <lineage>
        <taxon>Eukaryota</taxon>
        <taxon>Fungi</taxon>
        <taxon>Dikarya</taxon>
        <taxon>Basidiomycota</taxon>
        <taxon>Agaricomycotina</taxon>
        <taxon>Agaricomycetes</taxon>
        <taxon>Agaricomycetidae</taxon>
        <taxon>Agaricales</taxon>
        <taxon>Marasmiineae</taxon>
        <taxon>Mycenaceae</taxon>
        <taxon>Mycena</taxon>
    </lineage>
</organism>